<dbReference type="EMBL" id="FXXP01000002">
    <property type="protein sequence ID" value="SMX28195.1"/>
    <property type="molecule type" value="Genomic_DNA"/>
</dbReference>
<gene>
    <name evidence="1" type="ORF">TRP8649_02310</name>
</gene>
<accession>A0A238JCQ9</accession>
<protein>
    <submittedName>
        <fullName evidence="1">Uncharacterized protein</fullName>
    </submittedName>
</protein>
<evidence type="ECO:0000313" key="1">
    <source>
        <dbReference type="EMBL" id="SMX28195.1"/>
    </source>
</evidence>
<name>A0A238JCQ9_9RHOB</name>
<evidence type="ECO:0000313" key="2">
    <source>
        <dbReference type="Proteomes" id="UP000225972"/>
    </source>
</evidence>
<reference evidence="2" key="1">
    <citation type="submission" date="2017-05" db="EMBL/GenBank/DDBJ databases">
        <authorList>
            <person name="Rodrigo-Torres L."/>
            <person name="Arahal R. D."/>
            <person name="Lucena T."/>
        </authorList>
    </citation>
    <scope>NUCLEOTIDE SEQUENCE [LARGE SCALE GENOMIC DNA]</scope>
    <source>
        <strain evidence="2">CECT 8649</strain>
    </source>
</reference>
<organism evidence="1 2">
    <name type="scientific">Pelagimonas phthalicica</name>
    <dbReference type="NCBI Taxonomy" id="1037362"/>
    <lineage>
        <taxon>Bacteria</taxon>
        <taxon>Pseudomonadati</taxon>
        <taxon>Pseudomonadota</taxon>
        <taxon>Alphaproteobacteria</taxon>
        <taxon>Rhodobacterales</taxon>
        <taxon>Roseobacteraceae</taxon>
        <taxon>Pelagimonas</taxon>
    </lineage>
</organism>
<dbReference type="AlphaFoldDB" id="A0A238JCQ9"/>
<dbReference type="RefSeq" id="WP_099245363.1">
    <property type="nucleotide sequence ID" value="NZ_FXXP01000002.1"/>
</dbReference>
<proteinExistence type="predicted"/>
<keyword evidence="2" id="KW-1185">Reference proteome</keyword>
<sequence length="311" mass="35124">MPDLNSMPDYRRQILLAQLYNAIECLPEVGSDEAIEAVRELARDCMVALESSLPPNHLHEKVFTDHVFPRWNELFHFDERREEVSKTQMATLVTRFVLVEYLLPEGFLDVDMVTNDDFAELTASDFEPGARVGAQTLERPDLMWATTMQDVINVAPSAKTERVIPFEEARTLRDHLGLVQRGANAELVLLVFDLDALCNHTDSPETQVSRPFIFEGIGNARFHLFDHQTHAPWNRALNLAAVKDPGTMPEGGREIVMTSVPCSAVERCIPLEVLDEPPCTGREKVVVDIMMRQQSIDVAKQRITQFLKEAG</sequence>
<dbReference type="OrthoDB" id="9850230at2"/>
<dbReference type="Proteomes" id="UP000225972">
    <property type="component" value="Unassembled WGS sequence"/>
</dbReference>